<protein>
    <recommendedName>
        <fullName evidence="8">Putative [LysW]-lysine hydrolase</fullName>
        <ecNumber evidence="8">3.5.1.130</ecNumber>
    </recommendedName>
</protein>
<comment type="pathway">
    <text evidence="8">Amino-acid biosynthesis; L-lysine biosynthesis via AAA pathway; L-lysine from L-alpha-aminoadipate (Thermus route): step 5/5.</text>
</comment>
<keyword evidence="4 8" id="KW-0378">Hydrolase</keyword>
<dbReference type="GO" id="GO:0016811">
    <property type="term" value="F:hydrolase activity, acting on carbon-nitrogen (but not peptide) bonds, in linear amides"/>
    <property type="evidence" value="ECO:0007669"/>
    <property type="project" value="UniProtKB-UniRule"/>
</dbReference>
<evidence type="ECO:0000256" key="6">
    <source>
        <dbReference type="ARBA" id="ARBA00023154"/>
    </source>
</evidence>
<feature type="binding site" evidence="8">
    <location>
        <position position="98"/>
    </location>
    <ligand>
        <name>Zn(2+)</name>
        <dbReference type="ChEBI" id="CHEBI:29105"/>
        <label>2</label>
    </ligand>
</feature>
<feature type="binding site" evidence="8">
    <location>
        <position position="130"/>
    </location>
    <ligand>
        <name>Zn(2+)</name>
        <dbReference type="ChEBI" id="CHEBI:29105"/>
        <label>2</label>
    </ligand>
</feature>
<gene>
    <name evidence="8" type="primary">lysK</name>
    <name evidence="9" type="ORF">H8E29_00525</name>
</gene>
<feature type="binding site" evidence="8">
    <location>
        <position position="331"/>
    </location>
    <ligand>
        <name>Zn(2+)</name>
        <dbReference type="ChEBI" id="CHEBI:29105"/>
        <label>2</label>
    </ligand>
</feature>
<comment type="similarity">
    <text evidence="8">Belongs to the peptidase M20A family. LysK subfamily.</text>
</comment>
<evidence type="ECO:0000256" key="8">
    <source>
        <dbReference type="HAMAP-Rule" id="MF_01120"/>
    </source>
</evidence>
<keyword evidence="1 8" id="KW-0963">Cytoplasm</keyword>
<keyword evidence="7 8" id="KW-0170">Cobalt</keyword>
<comment type="function">
    <text evidence="8">Catalyzes the release of L-lysine from [LysW]-gamma-L-lysine.</text>
</comment>
<dbReference type="Proteomes" id="UP000614469">
    <property type="component" value="Unassembled WGS sequence"/>
</dbReference>
<dbReference type="NCBIfam" id="NF003367">
    <property type="entry name" value="PRK04443.1"/>
    <property type="match status" value="1"/>
</dbReference>
<keyword evidence="2 8" id="KW-0028">Amino-acid biosynthesis</keyword>
<dbReference type="UniPathway" id="UPA00033">
    <property type="reaction ID" value="UER00039"/>
</dbReference>
<keyword evidence="6 8" id="KW-0457">Lysine biosynthesis</keyword>
<dbReference type="GO" id="GO:0005737">
    <property type="term" value="C:cytoplasm"/>
    <property type="evidence" value="ECO:0007669"/>
    <property type="project" value="UniProtKB-SubCell"/>
</dbReference>
<dbReference type="InterPro" id="IPR010175">
    <property type="entry name" value="LysK"/>
</dbReference>
<reference evidence="9 10" key="1">
    <citation type="submission" date="2020-08" db="EMBL/GenBank/DDBJ databases">
        <title>Bridging the membrane lipid divide: bacteria of the FCB group superphylum have the potential to synthesize archaeal ether lipids.</title>
        <authorList>
            <person name="Villanueva L."/>
            <person name="Von Meijenfeldt F.A.B."/>
            <person name="Westbye A.B."/>
            <person name="Yadav S."/>
            <person name="Hopmans E.C."/>
            <person name="Dutilh B.E."/>
            <person name="Sinninghe Damste J.S."/>
        </authorList>
    </citation>
    <scope>NUCLEOTIDE SEQUENCE [LARGE SCALE GENOMIC DNA]</scope>
    <source>
        <strain evidence="9">NIOZ-UU36</strain>
    </source>
</reference>
<accession>A0A8J6NGK9</accession>
<dbReference type="InterPro" id="IPR002933">
    <property type="entry name" value="Peptidase_M20"/>
</dbReference>
<keyword evidence="5 8" id="KW-0862">Zinc</keyword>
<dbReference type="GO" id="GO:0019878">
    <property type="term" value="P:lysine biosynthetic process via aminoadipic acid"/>
    <property type="evidence" value="ECO:0007669"/>
    <property type="project" value="UniProtKB-UniRule"/>
</dbReference>
<evidence type="ECO:0000256" key="7">
    <source>
        <dbReference type="ARBA" id="ARBA00023285"/>
    </source>
</evidence>
<dbReference type="PANTHER" id="PTHR43808:SF28">
    <property type="entry name" value="[LYSW]-LYSINE_[LYSW]-ORNITHINE HYDROLASE"/>
    <property type="match status" value="1"/>
</dbReference>
<evidence type="ECO:0000256" key="2">
    <source>
        <dbReference type="ARBA" id="ARBA00022605"/>
    </source>
</evidence>
<evidence type="ECO:0000313" key="10">
    <source>
        <dbReference type="Proteomes" id="UP000614469"/>
    </source>
</evidence>
<dbReference type="PANTHER" id="PTHR43808">
    <property type="entry name" value="ACETYLORNITHINE DEACETYLASE"/>
    <property type="match status" value="1"/>
</dbReference>
<dbReference type="AlphaFoldDB" id="A0A8J6NGK9"/>
<proteinExistence type="inferred from homology"/>
<evidence type="ECO:0000313" key="9">
    <source>
        <dbReference type="EMBL" id="MBC8333727.1"/>
    </source>
</evidence>
<comment type="caution">
    <text evidence="9">The sequence shown here is derived from an EMBL/GenBank/DDBJ whole genome shotgun (WGS) entry which is preliminary data.</text>
</comment>
<dbReference type="HAMAP" id="MF_01120">
    <property type="entry name" value="LysK"/>
    <property type="match status" value="1"/>
</dbReference>
<dbReference type="GO" id="GO:0050897">
    <property type="term" value="F:cobalt ion binding"/>
    <property type="evidence" value="ECO:0007669"/>
    <property type="project" value="UniProtKB-UniRule"/>
</dbReference>
<organism evidence="9 10">
    <name type="scientific">Candidatus Desulfolinea nitratireducens</name>
    <dbReference type="NCBI Taxonomy" id="2841698"/>
    <lineage>
        <taxon>Bacteria</taxon>
        <taxon>Bacillati</taxon>
        <taxon>Chloroflexota</taxon>
        <taxon>Anaerolineae</taxon>
        <taxon>Anaerolineales</taxon>
        <taxon>Anaerolineales incertae sedis</taxon>
        <taxon>Candidatus Desulfolinea</taxon>
    </lineage>
</organism>
<comment type="cofactor">
    <cofactor evidence="8">
        <name>Zn(2+)</name>
        <dbReference type="ChEBI" id="CHEBI:29105"/>
    </cofactor>
    <cofactor evidence="8">
        <name>Co(2+)</name>
        <dbReference type="ChEBI" id="CHEBI:48828"/>
    </cofactor>
    <text evidence="8">Binds 2 Zn(2+) or Co(2+) ions per subunit.</text>
</comment>
<keyword evidence="3 8" id="KW-0479">Metal-binding</keyword>
<feature type="active site" description="Proton acceptor" evidence="8">
    <location>
        <position position="129"/>
    </location>
</feature>
<dbReference type="NCBIfam" id="TIGR01902">
    <property type="entry name" value="dapE-lys-deAc"/>
    <property type="match status" value="1"/>
</dbReference>
<dbReference type="EC" id="3.5.1.130" evidence="8"/>
<feature type="binding site" evidence="8">
    <location>
        <position position="63"/>
    </location>
    <ligand>
        <name>Zn(2+)</name>
        <dbReference type="ChEBI" id="CHEBI:29105"/>
        <label>1</label>
    </ligand>
</feature>
<comment type="catalytic activity">
    <reaction evidence="8">
        <text>[amino-group carrier protein]-C-terminal-gamma-(L-lysyl)-L-glutamate + H2O = [amino-group carrier protein]-C-terminal-L-glutamate + L-lysine</text>
        <dbReference type="Rhea" id="RHEA:48684"/>
        <dbReference type="Rhea" id="RHEA-COMP:9693"/>
        <dbReference type="Rhea" id="RHEA-COMP:9715"/>
        <dbReference type="ChEBI" id="CHEBI:15377"/>
        <dbReference type="ChEBI" id="CHEBI:32551"/>
        <dbReference type="ChEBI" id="CHEBI:78525"/>
        <dbReference type="ChEBI" id="CHEBI:78526"/>
        <dbReference type="EC" id="3.5.1.130"/>
    </reaction>
</comment>
<dbReference type="InterPro" id="IPR050072">
    <property type="entry name" value="Peptidase_M20A"/>
</dbReference>
<dbReference type="SUPFAM" id="SSF53187">
    <property type="entry name" value="Zn-dependent exopeptidases"/>
    <property type="match status" value="1"/>
</dbReference>
<evidence type="ECO:0000256" key="3">
    <source>
        <dbReference type="ARBA" id="ARBA00022723"/>
    </source>
</evidence>
<comment type="subcellular location">
    <subcellularLocation>
        <location evidence="8">Cytoplasm</location>
    </subcellularLocation>
</comment>
<feature type="binding site" evidence="8">
    <location>
        <position position="152"/>
    </location>
    <ligand>
        <name>Zn(2+)</name>
        <dbReference type="ChEBI" id="CHEBI:29105"/>
        <label>1</label>
    </ligand>
</feature>
<dbReference type="Pfam" id="PF01546">
    <property type="entry name" value="Peptidase_M20"/>
    <property type="match status" value="1"/>
</dbReference>
<dbReference type="Gene3D" id="3.40.630.10">
    <property type="entry name" value="Zn peptidases"/>
    <property type="match status" value="2"/>
</dbReference>
<feature type="active site" evidence="8">
    <location>
        <position position="65"/>
    </location>
</feature>
<feature type="binding site" evidence="8">
    <location>
        <position position="98"/>
    </location>
    <ligand>
        <name>Zn(2+)</name>
        <dbReference type="ChEBI" id="CHEBI:29105"/>
        <label>1</label>
    </ligand>
</feature>
<dbReference type="EMBL" id="JACNJN010000022">
    <property type="protein sequence ID" value="MBC8333727.1"/>
    <property type="molecule type" value="Genomic_DNA"/>
</dbReference>
<dbReference type="GO" id="GO:0008270">
    <property type="term" value="F:zinc ion binding"/>
    <property type="evidence" value="ECO:0007669"/>
    <property type="project" value="UniProtKB-UniRule"/>
</dbReference>
<evidence type="ECO:0000256" key="5">
    <source>
        <dbReference type="ARBA" id="ARBA00022833"/>
    </source>
</evidence>
<evidence type="ECO:0000256" key="1">
    <source>
        <dbReference type="ARBA" id="ARBA00022490"/>
    </source>
</evidence>
<name>A0A8J6NGK9_9CHLR</name>
<evidence type="ECO:0000256" key="4">
    <source>
        <dbReference type="ARBA" id="ARBA00022801"/>
    </source>
</evidence>
<sequence length="360" mass="38991">MEKAQTLIELVKHYSPSGQESDAVNYLVGRMQNLGFTNAFKDEAGNAVGVIGEGEKQIVLLGHIDTVPGEIPVRVEPSPPAPLTEGEGGILYGRGSVDAKGPLSAFVDAVAGLGHVRDWQIIVIGAIDEERDSVGARFVVDQYQPEFAIIGEPSRWDRVTLGYKGSANASLTSRRKMAHSASGEETAPEAALALWDNVRAWAKEFNQGKNRVFEEILLSLRGFDSGDDGFESWASLQINARLPVTLFPEAWYSQLEKLSAPESVERVGFAIPAYRAEKNTPLVRAFLKGIRATGGKPGFVVKTGTADLNIVAPLWECPAIAYGPGDSNLDHTPNEHISLAEYEQAVAVLKKVLDTLVHME</sequence>